<evidence type="ECO:0000313" key="1">
    <source>
        <dbReference type="EMBL" id="KAJ9660302.1"/>
    </source>
</evidence>
<accession>A0ACC3AE27</accession>
<organism evidence="1 2">
    <name type="scientific">Neophaeococcomyces mojaviensis</name>
    <dbReference type="NCBI Taxonomy" id="3383035"/>
    <lineage>
        <taxon>Eukaryota</taxon>
        <taxon>Fungi</taxon>
        <taxon>Dikarya</taxon>
        <taxon>Ascomycota</taxon>
        <taxon>Pezizomycotina</taxon>
        <taxon>Eurotiomycetes</taxon>
        <taxon>Chaetothyriomycetidae</taxon>
        <taxon>Chaetothyriales</taxon>
        <taxon>Chaetothyriales incertae sedis</taxon>
        <taxon>Neophaeococcomyces</taxon>
    </lineage>
</organism>
<evidence type="ECO:0000313" key="2">
    <source>
        <dbReference type="Proteomes" id="UP001172386"/>
    </source>
</evidence>
<comment type="caution">
    <text evidence="1">The sequence shown here is derived from an EMBL/GenBank/DDBJ whole genome shotgun (WGS) entry which is preliminary data.</text>
</comment>
<sequence>MSGTQIPTLKVDSGALDAHVKLEDVASPSPSAVSDTYMDDADLDDPELDFKQAYQNLWLSKLPKHLWETLAKLGDDDEIEIGTIRVEGSMDTPHRVSLKLNEKSPLFQSTEKEYILKAPDQSHRRIKRPGQVMMFSEKDKAGYKKRANVWDNIDEDGNPGQGRSQLYENIQKDEKKKENKGKPWQYRPRKPIPKITALAGTVSQEFEAVAVENAEHKRLEQQRTQDLLRPKEKDSIKIGKVEAKTQYASVISSAERSRINAAANIKRKQLKDNRTARWSKEALIAELFQKFRQHRYWGLNDLKISIGQPMEFVRATLEEIAIMHRSGDFNGKWELKDVYKQDEELLNAAGEAPKLEESDVDMKSEGDDDMDFEDVDVAET</sequence>
<gene>
    <name evidence="1" type="ORF">H2198_002610</name>
</gene>
<keyword evidence="2" id="KW-1185">Reference proteome</keyword>
<reference evidence="1" key="1">
    <citation type="submission" date="2022-10" db="EMBL/GenBank/DDBJ databases">
        <title>Culturing micro-colonial fungi from biological soil crusts in the Mojave desert and describing Neophaeococcomyces mojavensis, and introducing the new genera and species Taxawa tesnikishii.</title>
        <authorList>
            <person name="Kurbessoian T."/>
            <person name="Stajich J.E."/>
        </authorList>
    </citation>
    <scope>NUCLEOTIDE SEQUENCE</scope>
    <source>
        <strain evidence="1">JES_112</strain>
    </source>
</reference>
<proteinExistence type="predicted"/>
<name>A0ACC3AE27_9EURO</name>
<dbReference type="Proteomes" id="UP001172386">
    <property type="component" value="Unassembled WGS sequence"/>
</dbReference>
<dbReference type="EMBL" id="JAPDRQ010000032">
    <property type="protein sequence ID" value="KAJ9660302.1"/>
    <property type="molecule type" value="Genomic_DNA"/>
</dbReference>
<protein>
    <submittedName>
        <fullName evidence="1">Uncharacterized protein</fullName>
    </submittedName>
</protein>